<reference evidence="1 2" key="1">
    <citation type="submission" date="2019-07" db="EMBL/GenBank/DDBJ databases">
        <title>Whole genome shotgun sequence of Brevifollis gellanilyticus NBRC 108608.</title>
        <authorList>
            <person name="Hosoyama A."/>
            <person name="Uohara A."/>
            <person name="Ohji S."/>
            <person name="Ichikawa N."/>
        </authorList>
    </citation>
    <scope>NUCLEOTIDE SEQUENCE [LARGE SCALE GENOMIC DNA]</scope>
    <source>
        <strain evidence="1 2">NBRC 108608</strain>
    </source>
</reference>
<accession>A0A512M2B7</accession>
<proteinExistence type="predicted"/>
<dbReference type="Gene3D" id="3.40.50.300">
    <property type="entry name" value="P-loop containing nucleotide triphosphate hydrolases"/>
    <property type="match status" value="1"/>
</dbReference>
<protein>
    <submittedName>
        <fullName evidence="1">Uncharacterized protein</fullName>
    </submittedName>
</protein>
<dbReference type="AlphaFoldDB" id="A0A512M2B7"/>
<dbReference type="PANTHER" id="PTHR39206:SF1">
    <property type="entry name" value="SLL8004 PROTEIN"/>
    <property type="match status" value="1"/>
</dbReference>
<dbReference type="PANTHER" id="PTHR39206">
    <property type="entry name" value="SLL8004 PROTEIN"/>
    <property type="match status" value="1"/>
</dbReference>
<dbReference type="InterPro" id="IPR027417">
    <property type="entry name" value="P-loop_NTPase"/>
</dbReference>
<dbReference type="PROSITE" id="PS51257">
    <property type="entry name" value="PROKAR_LIPOPROTEIN"/>
    <property type="match status" value="1"/>
</dbReference>
<dbReference type="EMBL" id="BKAG01000001">
    <property type="protein sequence ID" value="GEP40887.1"/>
    <property type="molecule type" value="Genomic_DNA"/>
</dbReference>
<organism evidence="1 2">
    <name type="scientific">Brevifollis gellanilyticus</name>
    <dbReference type="NCBI Taxonomy" id="748831"/>
    <lineage>
        <taxon>Bacteria</taxon>
        <taxon>Pseudomonadati</taxon>
        <taxon>Verrucomicrobiota</taxon>
        <taxon>Verrucomicrobiia</taxon>
        <taxon>Verrucomicrobiales</taxon>
        <taxon>Verrucomicrobiaceae</taxon>
    </lineage>
</organism>
<keyword evidence="2" id="KW-1185">Reference proteome</keyword>
<dbReference type="Pfam" id="PF13671">
    <property type="entry name" value="AAA_33"/>
    <property type="match status" value="1"/>
</dbReference>
<name>A0A512M2B7_9BACT</name>
<comment type="caution">
    <text evidence="1">The sequence shown here is derived from an EMBL/GenBank/DDBJ whole genome shotgun (WGS) entry which is preliminary data.</text>
</comment>
<dbReference type="Proteomes" id="UP000321577">
    <property type="component" value="Unassembled WGS sequence"/>
</dbReference>
<sequence length="258" mass="28383">MAGAQREGYDFPAMVTPPTLCIIGGCNGAGKSTLARELLPRLGIPRFLNADLIAKGLSPRDPSLAAFSAGRRLLEEAQSLIAAGSSFAIESTLSGKTYVKLLQQAKEKGFKVLLHYILISSASQAVARVKFRVLTGGHHVPEEDIRRRYDRSVKHFAQDYLPLADEWGLWDNALPPAVKIAGDLTHTKQEAIDMIPSSILQEPEPIKYSEMDKIVLEASRVATEKMMHLYECMGIKVTPEITLAPDSPPPSFKPFDLW</sequence>
<dbReference type="SUPFAM" id="SSF52540">
    <property type="entry name" value="P-loop containing nucleoside triphosphate hydrolases"/>
    <property type="match status" value="1"/>
</dbReference>
<evidence type="ECO:0000313" key="1">
    <source>
        <dbReference type="EMBL" id="GEP40887.1"/>
    </source>
</evidence>
<evidence type="ECO:0000313" key="2">
    <source>
        <dbReference type="Proteomes" id="UP000321577"/>
    </source>
</evidence>
<gene>
    <name evidence="1" type="ORF">BGE01nite_01780</name>
</gene>